<evidence type="ECO:0000256" key="6">
    <source>
        <dbReference type="ARBA" id="ARBA00022989"/>
    </source>
</evidence>
<keyword evidence="9" id="KW-0675">Receptor</keyword>
<keyword evidence="6 13" id="KW-1133">Transmembrane helix</keyword>
<evidence type="ECO:0000313" key="14">
    <source>
        <dbReference type="EMBL" id="KAJ8932387.1"/>
    </source>
</evidence>
<dbReference type="PANTHER" id="PTHR11923:SF110">
    <property type="entry name" value="SCAVENGER RECEPTOR CLASS B MEMBER 1"/>
    <property type="match status" value="1"/>
</dbReference>
<evidence type="ECO:0000256" key="12">
    <source>
        <dbReference type="ARBA" id="ARBA00042244"/>
    </source>
</evidence>
<comment type="similarity">
    <text evidence="3">Belongs to the CD36 family.</text>
</comment>
<comment type="subcellular location">
    <subcellularLocation>
        <location evidence="2">Cell membrane</location>
        <topology evidence="2">Multi-pass membrane protein</topology>
    </subcellularLocation>
    <subcellularLocation>
        <location evidence="1">Membrane</location>
        <location evidence="1">Caveola</location>
        <topology evidence="1">Multi-pass membrane protein</topology>
    </subcellularLocation>
</comment>
<dbReference type="PRINTS" id="PR01609">
    <property type="entry name" value="CD36FAMILY"/>
</dbReference>
<dbReference type="Pfam" id="PF01130">
    <property type="entry name" value="CD36"/>
    <property type="match status" value="2"/>
</dbReference>
<reference evidence="14" key="1">
    <citation type="journal article" date="2023" name="Insect Mol. Biol.">
        <title>Genome sequencing provides insights into the evolution of gene families encoding plant cell wall-degrading enzymes in longhorned beetles.</title>
        <authorList>
            <person name="Shin N.R."/>
            <person name="Okamura Y."/>
            <person name="Kirsch R."/>
            <person name="Pauchet Y."/>
        </authorList>
    </citation>
    <scope>NUCLEOTIDE SEQUENCE</scope>
    <source>
        <strain evidence="14">RBIC_L_NR</strain>
    </source>
</reference>
<evidence type="ECO:0000256" key="11">
    <source>
        <dbReference type="ARBA" id="ARBA00040821"/>
    </source>
</evidence>
<comment type="caution">
    <text evidence="14">The sequence shown here is derived from an EMBL/GenBank/DDBJ whole genome shotgun (WGS) entry which is preliminary data.</text>
</comment>
<evidence type="ECO:0000256" key="9">
    <source>
        <dbReference type="ARBA" id="ARBA00023170"/>
    </source>
</evidence>
<keyword evidence="10" id="KW-0325">Glycoprotein</keyword>
<keyword evidence="8" id="KW-1015">Disulfide bond</keyword>
<dbReference type="GO" id="GO:0005737">
    <property type="term" value="C:cytoplasm"/>
    <property type="evidence" value="ECO:0007669"/>
    <property type="project" value="TreeGrafter"/>
</dbReference>
<evidence type="ECO:0000256" key="2">
    <source>
        <dbReference type="ARBA" id="ARBA00004651"/>
    </source>
</evidence>
<organism evidence="14 15">
    <name type="scientific">Rhamnusium bicolor</name>
    <dbReference type="NCBI Taxonomy" id="1586634"/>
    <lineage>
        <taxon>Eukaryota</taxon>
        <taxon>Metazoa</taxon>
        <taxon>Ecdysozoa</taxon>
        <taxon>Arthropoda</taxon>
        <taxon>Hexapoda</taxon>
        <taxon>Insecta</taxon>
        <taxon>Pterygota</taxon>
        <taxon>Neoptera</taxon>
        <taxon>Endopterygota</taxon>
        <taxon>Coleoptera</taxon>
        <taxon>Polyphaga</taxon>
        <taxon>Cucujiformia</taxon>
        <taxon>Chrysomeloidea</taxon>
        <taxon>Cerambycidae</taxon>
        <taxon>Lepturinae</taxon>
        <taxon>Rhagiini</taxon>
        <taxon>Rhamnusium</taxon>
    </lineage>
</organism>
<evidence type="ECO:0000256" key="4">
    <source>
        <dbReference type="ARBA" id="ARBA00022475"/>
    </source>
</evidence>
<feature type="transmembrane region" description="Helical" evidence="13">
    <location>
        <begin position="363"/>
        <end position="383"/>
    </location>
</feature>
<keyword evidence="15" id="KW-1185">Reference proteome</keyword>
<keyword evidence="5 13" id="KW-0812">Transmembrane</keyword>
<evidence type="ECO:0000256" key="5">
    <source>
        <dbReference type="ARBA" id="ARBA00022692"/>
    </source>
</evidence>
<evidence type="ECO:0000313" key="15">
    <source>
        <dbReference type="Proteomes" id="UP001162156"/>
    </source>
</evidence>
<dbReference type="Proteomes" id="UP001162156">
    <property type="component" value="Unassembled WGS sequence"/>
</dbReference>
<evidence type="ECO:0000256" key="7">
    <source>
        <dbReference type="ARBA" id="ARBA00023136"/>
    </source>
</evidence>
<dbReference type="AlphaFoldDB" id="A0AAV8X167"/>
<evidence type="ECO:0000256" key="1">
    <source>
        <dbReference type="ARBA" id="ARBA00004189"/>
    </source>
</evidence>
<evidence type="ECO:0000256" key="13">
    <source>
        <dbReference type="SAM" id="Phobius"/>
    </source>
</evidence>
<keyword evidence="4" id="KW-1003">Cell membrane</keyword>
<dbReference type="InterPro" id="IPR002159">
    <property type="entry name" value="CD36_fam"/>
</dbReference>
<dbReference type="GO" id="GO:0005901">
    <property type="term" value="C:caveola"/>
    <property type="evidence" value="ECO:0007669"/>
    <property type="project" value="UniProtKB-SubCell"/>
</dbReference>
<dbReference type="PANTHER" id="PTHR11923">
    <property type="entry name" value="SCAVENGER RECEPTOR CLASS B TYPE-1 SR-B1"/>
    <property type="match status" value="1"/>
</dbReference>
<sequence length="414" mass="47547">MMWFTDLFDNAILSNLVISNTSEFFEMWKSPAIKASISFYIFNYTNLEEFEARMVKKLHVQEVGPYVYDELLERVNISFQDDTVSYQEKRTYAFRPDLSKGRQSDRVMVPNIPLMSGAAMTKHRNYFTRLGFSSILNGLDEKPFVKLPADSFILGYDDDLFDISRSLAKLEDKPTPEKFGLLATKSGLQPNVLTMNTGRNDINKLGIIEKLNGKKQLEYWSTEECNRLLSSSDGVVHPPKLVQQKQPLSFLMPNMCRSLPLVFDREVKVLNGKIPSYSTAKRDVQTYMNLHPVMGFSMSGKMDIQVNLQVQKAYGMYQLDRYEDGLMLPIAWIKYELNDKTLPQSFIDVIYGATYTFKGVKMALKYGCLLTSLITLVCIILVFKNKWESATRVNSTSSRQRLQRQHTGNTFVEL</sequence>
<protein>
    <recommendedName>
        <fullName evidence="11">Scavenger receptor class B member 1</fullName>
    </recommendedName>
    <alternativeName>
        <fullName evidence="12">SR-BI</fullName>
    </alternativeName>
</protein>
<keyword evidence="7 13" id="KW-0472">Membrane</keyword>
<evidence type="ECO:0000256" key="8">
    <source>
        <dbReference type="ARBA" id="ARBA00023157"/>
    </source>
</evidence>
<proteinExistence type="inferred from homology"/>
<evidence type="ECO:0000256" key="3">
    <source>
        <dbReference type="ARBA" id="ARBA00010532"/>
    </source>
</evidence>
<gene>
    <name evidence="14" type="ORF">NQ314_014698</name>
</gene>
<name>A0AAV8X167_9CUCU</name>
<dbReference type="EMBL" id="JANEYF010004053">
    <property type="protein sequence ID" value="KAJ8932387.1"/>
    <property type="molecule type" value="Genomic_DNA"/>
</dbReference>
<accession>A0AAV8X167</accession>
<dbReference type="GO" id="GO:0005044">
    <property type="term" value="F:scavenger receptor activity"/>
    <property type="evidence" value="ECO:0007669"/>
    <property type="project" value="TreeGrafter"/>
</dbReference>
<evidence type="ECO:0000256" key="10">
    <source>
        <dbReference type="ARBA" id="ARBA00023180"/>
    </source>
</evidence>